<dbReference type="GO" id="GO:0006083">
    <property type="term" value="P:acetate metabolic process"/>
    <property type="evidence" value="ECO:0007669"/>
    <property type="project" value="TreeGrafter"/>
</dbReference>
<feature type="non-terminal residue" evidence="6">
    <location>
        <position position="81"/>
    </location>
</feature>
<protein>
    <submittedName>
        <fullName evidence="6">Acetate kinase</fullName>
    </submittedName>
</protein>
<keyword evidence="2" id="KW-0808">Transferase</keyword>
<evidence type="ECO:0000313" key="6">
    <source>
        <dbReference type="EMBL" id="TET09022.1"/>
    </source>
</evidence>
<dbReference type="Gene3D" id="3.30.420.40">
    <property type="match status" value="1"/>
</dbReference>
<evidence type="ECO:0000256" key="2">
    <source>
        <dbReference type="ARBA" id="ARBA00022679"/>
    </source>
</evidence>
<organism evidence="6 7">
    <name type="scientific">Aerophobetes bacterium</name>
    <dbReference type="NCBI Taxonomy" id="2030807"/>
    <lineage>
        <taxon>Bacteria</taxon>
        <taxon>Candidatus Aerophobota</taxon>
    </lineage>
</organism>
<reference evidence="6 7" key="1">
    <citation type="submission" date="2019-03" db="EMBL/GenBank/DDBJ databases">
        <title>Metabolic potential of uncultured bacteria and archaea associated with petroleum seepage in deep-sea sediments.</title>
        <authorList>
            <person name="Dong X."/>
            <person name="Hubert C."/>
        </authorList>
    </citation>
    <scope>NUCLEOTIDE SEQUENCE [LARGE SCALE GENOMIC DNA]</scope>
    <source>
        <strain evidence="6">E44_bin7</strain>
    </source>
</reference>
<dbReference type="PANTHER" id="PTHR21060">
    <property type="entry name" value="ACETATE KINASE"/>
    <property type="match status" value="1"/>
</dbReference>
<evidence type="ECO:0000256" key="4">
    <source>
        <dbReference type="ARBA" id="ARBA00022777"/>
    </source>
</evidence>
<dbReference type="PROSITE" id="PS01075">
    <property type="entry name" value="ACETATE_KINASE_1"/>
    <property type="match status" value="1"/>
</dbReference>
<keyword evidence="5" id="KW-0067">ATP-binding</keyword>
<dbReference type="EMBL" id="SOKJ01000317">
    <property type="protein sequence ID" value="TET09022.1"/>
    <property type="molecule type" value="Genomic_DNA"/>
</dbReference>
<dbReference type="InterPro" id="IPR023865">
    <property type="entry name" value="Aliphatic_acid_kinase_CS"/>
</dbReference>
<dbReference type="InterPro" id="IPR000890">
    <property type="entry name" value="Aliphatic_acid_kin_short-chain"/>
</dbReference>
<dbReference type="GO" id="GO:0005524">
    <property type="term" value="F:ATP binding"/>
    <property type="evidence" value="ECO:0007669"/>
    <property type="project" value="UniProtKB-KW"/>
</dbReference>
<gene>
    <name evidence="6" type="ORF">E3J84_05530</name>
</gene>
<dbReference type="AlphaFoldDB" id="A0A523RTA4"/>
<name>A0A523RTA4_UNCAE</name>
<dbReference type="InterPro" id="IPR043129">
    <property type="entry name" value="ATPase_NBD"/>
</dbReference>
<sequence length="81" mass="9327">MKILVINCGSSSIKYKLLDINRKEEVLAWGNLQRIGERNSLQLHFLGNKKVRMEEKIANHKQGLNQLLNLIVDKDKGILED</sequence>
<comment type="caution">
    <text evidence="6">The sequence shown here is derived from an EMBL/GenBank/DDBJ whole genome shotgun (WGS) entry which is preliminary data.</text>
</comment>
<accession>A0A523RTA4</accession>
<dbReference type="Proteomes" id="UP000316360">
    <property type="component" value="Unassembled WGS sequence"/>
</dbReference>
<comment type="similarity">
    <text evidence="1">Belongs to the acetokinase family.</text>
</comment>
<dbReference type="PANTHER" id="PTHR21060:SF15">
    <property type="entry name" value="ACETATE KINASE-RELATED"/>
    <property type="match status" value="1"/>
</dbReference>
<evidence type="ECO:0000256" key="3">
    <source>
        <dbReference type="ARBA" id="ARBA00022741"/>
    </source>
</evidence>
<evidence type="ECO:0000256" key="1">
    <source>
        <dbReference type="ARBA" id="ARBA00008748"/>
    </source>
</evidence>
<keyword evidence="3" id="KW-0547">Nucleotide-binding</keyword>
<evidence type="ECO:0000256" key="5">
    <source>
        <dbReference type="ARBA" id="ARBA00022840"/>
    </source>
</evidence>
<keyword evidence="4 6" id="KW-0418">Kinase</keyword>
<proteinExistence type="inferred from homology"/>
<dbReference type="SUPFAM" id="SSF53067">
    <property type="entry name" value="Actin-like ATPase domain"/>
    <property type="match status" value="1"/>
</dbReference>
<dbReference type="Pfam" id="PF00871">
    <property type="entry name" value="Acetate_kinase"/>
    <property type="match status" value="1"/>
</dbReference>
<dbReference type="GO" id="GO:0008776">
    <property type="term" value="F:acetate kinase activity"/>
    <property type="evidence" value="ECO:0007669"/>
    <property type="project" value="TreeGrafter"/>
</dbReference>
<evidence type="ECO:0000313" key="7">
    <source>
        <dbReference type="Proteomes" id="UP000316360"/>
    </source>
</evidence>